<dbReference type="AlphaFoldDB" id="A0A1B9BWH0"/>
<proteinExistence type="predicted"/>
<evidence type="ECO:0000313" key="1">
    <source>
        <dbReference type="EMBL" id="OCB02030.1"/>
    </source>
</evidence>
<comment type="caution">
    <text evidence="1">The sequence shown here is derived from an EMBL/GenBank/DDBJ whole genome shotgun (WGS) entry which is preliminary data.</text>
</comment>
<gene>
    <name evidence="1" type="ORF">BBC27_00840</name>
</gene>
<sequence>MFWPLPSFGQAVPPRVKGAAQEVYSTARFPGFGGLLSRLNCLPVQRDHGDAFWIVAPIYLN</sequence>
<protein>
    <submittedName>
        <fullName evidence="1">Uncharacterized protein</fullName>
    </submittedName>
</protein>
<reference evidence="1 2" key="1">
    <citation type="submission" date="2016-07" db="EMBL/GenBank/DDBJ databases">
        <title>Draft genome of a psychrotolerant acidophile Acidithiobacillus ferrivorans strain YL15.</title>
        <authorList>
            <person name="Peng T."/>
            <person name="Ma L."/>
            <person name="Nan M."/>
            <person name="An N."/>
            <person name="Wang M."/>
            <person name="Qiu G."/>
            <person name="Zeng W."/>
        </authorList>
    </citation>
    <scope>NUCLEOTIDE SEQUENCE [LARGE SCALE GENOMIC DNA]</scope>
    <source>
        <strain evidence="1 2">YL15</strain>
    </source>
</reference>
<accession>A0A1B9BWH0</accession>
<dbReference type="EMBL" id="MASQ01000104">
    <property type="protein sequence ID" value="OCB02030.1"/>
    <property type="molecule type" value="Genomic_DNA"/>
</dbReference>
<dbReference type="Proteomes" id="UP000093129">
    <property type="component" value="Unassembled WGS sequence"/>
</dbReference>
<organism evidence="1 2">
    <name type="scientific">Acidithiobacillus ferrivorans</name>
    <dbReference type="NCBI Taxonomy" id="160808"/>
    <lineage>
        <taxon>Bacteria</taxon>
        <taxon>Pseudomonadati</taxon>
        <taxon>Pseudomonadota</taxon>
        <taxon>Acidithiobacillia</taxon>
        <taxon>Acidithiobacillales</taxon>
        <taxon>Acidithiobacillaceae</taxon>
        <taxon>Acidithiobacillus</taxon>
    </lineage>
</organism>
<name>A0A1B9BWH0_9PROT</name>
<evidence type="ECO:0000313" key="2">
    <source>
        <dbReference type="Proteomes" id="UP000093129"/>
    </source>
</evidence>